<dbReference type="RefSeq" id="YP_009873979.1">
    <property type="nucleotide sequence ID" value="NC_049340.1"/>
</dbReference>
<protein>
    <submittedName>
        <fullName evidence="1">Uncharacterized protein</fullName>
    </submittedName>
</protein>
<organism evidence="1 2">
    <name type="scientific">Tenacibaculum phage PTm1</name>
    <dbReference type="NCBI Taxonomy" id="2547425"/>
    <lineage>
        <taxon>Viruses</taxon>
        <taxon>Duplodnaviria</taxon>
        <taxon>Heunggongvirae</taxon>
        <taxon>Uroviricota</taxon>
        <taxon>Caudoviricetes</taxon>
        <taxon>Shirahamavirus</taxon>
        <taxon>Shirahamavirus PTm1</taxon>
    </lineage>
</organism>
<keyword evidence="2" id="KW-1185">Reference proteome</keyword>
<dbReference type="GeneID" id="55803100"/>
<accession>A0A5S9BZ94</accession>
<name>A0A5S9BZ94_9CAUD</name>
<reference evidence="1 2" key="1">
    <citation type="journal article" date="2019" name="Arch. Virol.">
        <title>A novel jumbo Tenacibaculum maritimum lytic phage with head-fiber-like appendages.</title>
        <authorList>
            <person name="Kawato Y."/>
            <person name="Istiqomah I."/>
            <person name="Gaafar A.Y."/>
            <person name="Hanaoka M."/>
            <person name="Ishimaru K."/>
            <person name="Yasuike M."/>
            <person name="Nishiki I."/>
            <person name="Nakamura Y."/>
            <person name="Fujiwara A."/>
            <person name="Nakai T."/>
        </authorList>
    </citation>
    <scope>NUCLEOTIDE SEQUENCE [LARGE SCALE GENOMIC DNA]</scope>
    <source>
        <strain evidence="1 2">PTm1</strain>
    </source>
</reference>
<evidence type="ECO:0000313" key="1">
    <source>
        <dbReference type="EMBL" id="BBI90687.1"/>
    </source>
</evidence>
<proteinExistence type="predicted"/>
<dbReference type="EMBL" id="AP019524">
    <property type="protein sequence ID" value="BBI90687.1"/>
    <property type="molecule type" value="Genomic_DNA"/>
</dbReference>
<dbReference type="Proteomes" id="UP000422648">
    <property type="component" value="Segment"/>
</dbReference>
<sequence>MIFSLQRTNPRLATNIKLIIDDKDNMFLETINSTELLERSVYKAYPYNKSLSYGTNIKNFANQFPNKDVLYDIVDETKFNVTDRTSLQYHQIYDYGVYSDASKLIDANYRFFAPIHINKKDTKTPSAFVIFKIPAKNKQVDKSFNKLSDFINYGTLVNVFDLSKIKSIFDGIEDSSVNMQYEQGTITTGLSLDSGLMVSKTESVIDALLANETTITEFENNITNKFREHHLMYSNVINMEFAFNDSSDDKFVRYFGMYVDFNEVTETIAKEYDNMGVIRLLRQQNGYKLYNNTLSLNKYDVIRQSRLANGFGLEKAGEVRLKIVLRPTAGEKLVLKYGNEVEHTIQWNSTNIQSNIITTATWIANELTTKYKGNFTTIRAFVENNNEVVIRSNNTSLSAENLKIEVPNSIQVIQPLYTKETYNNNLIGSGSNTISVNTYFNPKKYNKLQYIDNAGVKKSSDITMVTKYAGDYLYRLKDPILNKDTTPNTVWFLETLTEQPIICSVIQHRDFSFDTTETMYNDVLDFDIVKYKEYLLSIVNDSNFRGRVDELYNDRHPNLPASETELSEYKTNLINNINSYFDNIDLNRSYLYKDIDVFTEEATTINNEYDRLSENTLPSLSTINKLYPFINKWSYKDGTDVYGNDYRLNISLPFRYESFTPSLESVERDIRYHTHSWLIIGEGRNPYLYVNEQNIRKCLSYSRLPLTRDLLLSKTVDAYTYLKYKTSVREHTSYSKLVWNKEQSACYTYFRGVLLRFDDRTLDDYKFSAILFSQKPVKEDVLTTEWLRNDTHKTLTLIVNFYIPDPILTSLERGEQYYFLDRSLLYFSENIYSTGLNTIDFGTDQISLTLYDNTSPKTYLGNVVTNKWHYTDGGQTLLYVSRGNVNRFNTPLNELLNIGQDFTIDFTSTEDLTNPNYGMQITFKNIQEVKTDHFWCTDILVKNILTRDPDGVDDTNPNDNVIESTEDHNVYQLFKSDPKTFDTNNIVIFQRQLHMRTQHIKRLYQQVVTTQDIENYQQLI</sequence>
<dbReference type="KEGG" id="vg:55803100"/>
<evidence type="ECO:0000313" key="2">
    <source>
        <dbReference type="Proteomes" id="UP000422648"/>
    </source>
</evidence>